<dbReference type="Gene3D" id="3.40.50.1110">
    <property type="entry name" value="SGNH hydrolase"/>
    <property type="match status" value="2"/>
</dbReference>
<dbReference type="InterPro" id="IPR036514">
    <property type="entry name" value="SGNH_hydro_sf"/>
</dbReference>
<evidence type="ECO:0008006" key="4">
    <source>
        <dbReference type="Google" id="ProtNLM"/>
    </source>
</evidence>
<reference evidence="2 3" key="1">
    <citation type="journal article" date="2020" name="Mol. Plant">
        <title>The Chromosome-Based Rubber Tree Genome Provides New Insights into Spurge Genome Evolution and Rubber Biosynthesis.</title>
        <authorList>
            <person name="Liu J."/>
            <person name="Shi C."/>
            <person name="Shi C.C."/>
            <person name="Li W."/>
            <person name="Zhang Q.J."/>
            <person name="Zhang Y."/>
            <person name="Li K."/>
            <person name="Lu H.F."/>
            <person name="Shi C."/>
            <person name="Zhu S.T."/>
            <person name="Xiao Z.Y."/>
            <person name="Nan H."/>
            <person name="Yue Y."/>
            <person name="Zhu X.G."/>
            <person name="Wu Y."/>
            <person name="Hong X.N."/>
            <person name="Fan G.Y."/>
            <person name="Tong Y."/>
            <person name="Zhang D."/>
            <person name="Mao C.L."/>
            <person name="Liu Y.L."/>
            <person name="Hao S.J."/>
            <person name="Liu W.Q."/>
            <person name="Lv M.Q."/>
            <person name="Zhang H.B."/>
            <person name="Liu Y."/>
            <person name="Hu-Tang G.R."/>
            <person name="Wang J.P."/>
            <person name="Wang J.H."/>
            <person name="Sun Y.H."/>
            <person name="Ni S.B."/>
            <person name="Chen W.B."/>
            <person name="Zhang X.C."/>
            <person name="Jiao Y.N."/>
            <person name="Eichler E.E."/>
            <person name="Li G.H."/>
            <person name="Liu X."/>
            <person name="Gao L.Z."/>
        </authorList>
    </citation>
    <scope>NUCLEOTIDE SEQUENCE [LARGE SCALE GENOMIC DNA]</scope>
    <source>
        <strain evidence="3">cv. GT1</strain>
        <tissue evidence="2">Leaf</tissue>
    </source>
</reference>
<organism evidence="2 3">
    <name type="scientific">Hevea brasiliensis</name>
    <name type="common">Para rubber tree</name>
    <name type="synonym">Siphonia brasiliensis</name>
    <dbReference type="NCBI Taxonomy" id="3981"/>
    <lineage>
        <taxon>Eukaryota</taxon>
        <taxon>Viridiplantae</taxon>
        <taxon>Streptophyta</taxon>
        <taxon>Embryophyta</taxon>
        <taxon>Tracheophyta</taxon>
        <taxon>Spermatophyta</taxon>
        <taxon>Magnoliopsida</taxon>
        <taxon>eudicotyledons</taxon>
        <taxon>Gunneridae</taxon>
        <taxon>Pentapetalae</taxon>
        <taxon>rosids</taxon>
        <taxon>fabids</taxon>
        <taxon>Malpighiales</taxon>
        <taxon>Euphorbiaceae</taxon>
        <taxon>Crotonoideae</taxon>
        <taxon>Micrandreae</taxon>
        <taxon>Hevea</taxon>
    </lineage>
</organism>
<dbReference type="InterPro" id="IPR044552">
    <property type="entry name" value="GLIP1-5/GLL25"/>
</dbReference>
<gene>
    <name evidence="2" type="ORF">GH714_018158</name>
</gene>
<dbReference type="AlphaFoldDB" id="A0A6A6LLJ1"/>
<dbReference type="CDD" id="cd09272">
    <property type="entry name" value="RNase_HI_RT_Ty1"/>
    <property type="match status" value="1"/>
</dbReference>
<comment type="caution">
    <text evidence="2">The sequence shown here is derived from an EMBL/GenBank/DDBJ whole genome shotgun (WGS) entry which is preliminary data.</text>
</comment>
<protein>
    <recommendedName>
        <fullName evidence="4">GDSL esterase/lipase</fullName>
    </recommendedName>
</protein>
<keyword evidence="1" id="KW-0732">Signal</keyword>
<dbReference type="PANTHER" id="PTHR45966">
    <property type="entry name" value="GDSL-LIKE LIPASE/ACYLHYDROLASE"/>
    <property type="match status" value="1"/>
</dbReference>
<evidence type="ECO:0000313" key="2">
    <source>
        <dbReference type="EMBL" id="KAF2300906.1"/>
    </source>
</evidence>
<name>A0A6A6LLJ1_HEVBR</name>
<accession>A0A6A6LLJ1</accession>
<proteinExistence type="predicted"/>
<keyword evidence="3" id="KW-1185">Reference proteome</keyword>
<evidence type="ECO:0000313" key="3">
    <source>
        <dbReference type="Proteomes" id="UP000467840"/>
    </source>
</evidence>
<dbReference type="GO" id="GO:0016298">
    <property type="term" value="F:lipase activity"/>
    <property type="evidence" value="ECO:0007669"/>
    <property type="project" value="TreeGrafter"/>
</dbReference>
<dbReference type="PANTHER" id="PTHR45966:SF12">
    <property type="entry name" value="GDSL ESTERASE_LIPASE 1-LIKE ISOFORM X2"/>
    <property type="match status" value="1"/>
</dbReference>
<dbReference type="Proteomes" id="UP000467840">
    <property type="component" value="Chromosome 4"/>
</dbReference>
<evidence type="ECO:0000256" key="1">
    <source>
        <dbReference type="ARBA" id="ARBA00022729"/>
    </source>
</evidence>
<dbReference type="EMBL" id="JAAGAX010000010">
    <property type="protein sequence ID" value="KAF2300906.1"/>
    <property type="molecule type" value="Genomic_DNA"/>
</dbReference>
<sequence>MEAKLVGYADSDWGGSIDDMKSTSGFVFSISSRVISWSSRKREVVAQSTVEELYEIGLRKIAIQNVGPLGCYPTIKAMRPELNGSCVKSFSKHANQHNKALSVALKKLQSRLPGFKYSIVYYYHALANRIKNPTKYVDCNCANDRYYGGRTMEHSHTIPLTGDTSSQKPMNWEQFPIQREPPLAQSRMIANNKLTWNNQYLNGSTGEGISATYWPYGQTFFNHPTGRLSDGRIVPDFIAQFADLPILPPYMEPGAHRLADGLTLLQLELVFLTELILEQVCVNFLQNLHAGFKEGKVACCGSGTYRESGCGGREGKEPYELCRKPSEYVWFDGAHTTEMTNHQLAELLWSGKPNVTGPYNVKQLFGH</sequence>